<dbReference type="InterPro" id="IPR029058">
    <property type="entry name" value="AB_hydrolase_fold"/>
</dbReference>
<name>A0A1V9HBA2_9XANT</name>
<dbReference type="Gene3D" id="3.40.50.1820">
    <property type="entry name" value="alpha/beta hydrolase"/>
    <property type="match status" value="1"/>
</dbReference>
<feature type="domain" description="AB hydrolase-1" evidence="1">
    <location>
        <begin position="363"/>
        <end position="622"/>
    </location>
</feature>
<dbReference type="EMBL" id="JPYI02000047">
    <property type="protein sequence ID" value="OQP80129.1"/>
    <property type="molecule type" value="Genomic_DNA"/>
</dbReference>
<gene>
    <name evidence="2" type="ORF">IM53_008645</name>
</gene>
<proteinExistence type="predicted"/>
<protein>
    <recommendedName>
        <fullName evidence="1">AB hydrolase-1 domain-containing protein</fullName>
    </recommendedName>
</protein>
<dbReference type="PROSITE" id="PS51257">
    <property type="entry name" value="PROKAR_LIPOPROTEIN"/>
    <property type="match status" value="1"/>
</dbReference>
<dbReference type="InterPro" id="IPR000073">
    <property type="entry name" value="AB_hydrolase_1"/>
</dbReference>
<organism evidence="2 3">
    <name type="scientific">Xanthomonas phaseoli pv. dieffenbachiae</name>
    <dbReference type="NCBI Taxonomy" id="92828"/>
    <lineage>
        <taxon>Bacteria</taxon>
        <taxon>Pseudomonadati</taxon>
        <taxon>Pseudomonadota</taxon>
        <taxon>Gammaproteobacteria</taxon>
        <taxon>Lysobacterales</taxon>
        <taxon>Lysobacteraceae</taxon>
        <taxon>Xanthomonas</taxon>
    </lineage>
</organism>
<dbReference type="SUPFAM" id="SSF53474">
    <property type="entry name" value="alpha/beta-Hydrolases"/>
    <property type="match status" value="1"/>
</dbReference>
<sequence length="632" mass="69613">MRLLPRRSSVCRLSCLLWLLVVITASGCAAVTLKPVKPRAYLEMRRGDALTTGQLGDSTTESLRLLGLDRARCMHARNQCIQALLHEGALTSERGLSAAAEVSLLHALKQTSGASDAMSDTTLSGWLETARYAYAYLFFSERAPDKRAFEDRQTQVRDYYNYATEQIVAGLFQRYRQLTPEGGTSTHLPAPAPWQIDLDVSALGPLEQIPMPEALIPASKMQFKGLRSVYRRDGFGTEMVAVLPDQEHQAPAASDNVVMPGDFSEMHTPNITAVLRFKGDSLAEVLATSRLILEGYDPLQSDSARFGGYQVPLAANYTAGYGVWLARSGFAGQSLRTLFGMRKGLTQPRLIMLQPYDPNRRVLLLMHGLGSSPEAWVNLANEVVGDASLRQRYQIWMMYYPTNLPLAYNHIAIRRTIERALNAFDPQRRNPASGHMVLVGHSMGGVLARLMISSSDGDLLWQRLLGELQQERSVRARSKLGPLLQFEPMPEIGRAVFIAAPQRGTVAASGMMAGVVRRMVGIPKAFLHRFADVMDVASDIPNRLPTSMDNLRESDPFIQAAVDLPISPQVPYHSIIARRSEQGDLSLADDGFVPYSSAHLPGAVSEKIIFSGHSVQETPGAILEIKRILSTD</sequence>
<evidence type="ECO:0000313" key="2">
    <source>
        <dbReference type="EMBL" id="OQP80129.1"/>
    </source>
</evidence>
<dbReference type="Pfam" id="PF12697">
    <property type="entry name" value="Abhydrolase_6"/>
    <property type="match status" value="1"/>
</dbReference>
<dbReference type="Proteomes" id="UP000050546">
    <property type="component" value="Unassembled WGS sequence"/>
</dbReference>
<dbReference type="STRING" id="1437877.GCA_001564415_00035"/>
<accession>A0A1V9HBA2</accession>
<reference evidence="3" key="2">
    <citation type="journal article" date="2017" name="Plant Pathol.">
        <title>Pathogenicity and virulence gene content of Xanthomonas strains infecting Araceae, formerly known as Xanthomonas axonopodis pv. dieffenbachiae.</title>
        <authorList>
            <person name="Constantin E.C."/>
            <person name="Haegeman A."/>
            <person name="Van Vaerenbergh J."/>
            <person name="Baeyen S."/>
            <person name="Van Malderghem C."/>
            <person name="Maes M."/>
            <person name="Cottyn B."/>
        </authorList>
    </citation>
    <scope>NUCLEOTIDE SEQUENCE [LARGE SCALE GENOMIC DNA]</scope>
    <source>
        <strain evidence="3">LMG 25940</strain>
    </source>
</reference>
<evidence type="ECO:0000259" key="1">
    <source>
        <dbReference type="Pfam" id="PF12697"/>
    </source>
</evidence>
<dbReference type="AlphaFoldDB" id="A0A1V9HBA2"/>
<reference evidence="2 3" key="1">
    <citation type="journal article" date="2016" name="Plant Pathol.">
        <title>Genetic characterization of strains named as Xanthomonas axonopodis pv. dieffenbachiae leads to a taxonomic revision of the X. axonopodis species complex.</title>
        <authorList>
            <person name="Constantin E.C."/>
            <person name="Cleenwerck I."/>
            <person name="Maes M."/>
            <person name="Baeyen S."/>
            <person name="Van Malderghem C."/>
            <person name="De Vos P."/>
            <person name="Cottyn B."/>
        </authorList>
    </citation>
    <scope>NUCLEOTIDE SEQUENCE [LARGE SCALE GENOMIC DNA]</scope>
    <source>
        <strain evidence="2 3">LMG 25940</strain>
    </source>
</reference>
<comment type="caution">
    <text evidence="2">The sequence shown here is derived from an EMBL/GenBank/DDBJ whole genome shotgun (WGS) entry which is preliminary data.</text>
</comment>
<evidence type="ECO:0000313" key="3">
    <source>
        <dbReference type="Proteomes" id="UP000050546"/>
    </source>
</evidence>